<evidence type="ECO:0008006" key="5">
    <source>
        <dbReference type="Google" id="ProtNLM"/>
    </source>
</evidence>
<dbReference type="EMBL" id="BLKM01000461">
    <property type="protein sequence ID" value="GFG33926.1"/>
    <property type="molecule type" value="Genomic_DNA"/>
</dbReference>
<dbReference type="InterPro" id="IPR007889">
    <property type="entry name" value="HTH_Psq"/>
</dbReference>
<gene>
    <name evidence="3" type="ORF">Cfor_00362</name>
</gene>
<protein>
    <recommendedName>
        <fullName evidence="5">DDE-1 domain-containing protein</fullName>
    </recommendedName>
</protein>
<dbReference type="InParanoid" id="A0A6L2PND4"/>
<proteinExistence type="predicted"/>
<sequence>MKNSVQEVLAGRVGYFKASQSFGVPQTTLEARIKEARIGINLEDAIKKGNYYHLVTSMLNVFDIKKLVISLLRNPELRLRKPEPTSLARTIAFNRTVVNVFFYFLPGLYDQIKFSPDRLYKVDATGIRTVPTKQSKVLALQGKRQAGSLVSGERSRLVTAETCMSASGNYMPTTFVFPRQRTKQELLDDAPPGTTAECHPSGWMQKDIFVKWFQRFVEFSEQTEEKPVLLLPDGHSTHRKKH</sequence>
<dbReference type="GO" id="GO:0003677">
    <property type="term" value="F:DNA binding"/>
    <property type="evidence" value="ECO:0007669"/>
    <property type="project" value="InterPro"/>
</dbReference>
<name>A0A6L2PND4_COPFO</name>
<dbReference type="Pfam" id="PF03184">
    <property type="entry name" value="DDE_1"/>
    <property type="match status" value="1"/>
</dbReference>
<dbReference type="Proteomes" id="UP000502823">
    <property type="component" value="Unassembled WGS sequence"/>
</dbReference>
<accession>A0A6L2PND4</accession>
<dbReference type="AlphaFoldDB" id="A0A6L2PND4"/>
<dbReference type="InterPro" id="IPR004875">
    <property type="entry name" value="DDE_SF_endonuclease_dom"/>
</dbReference>
<comment type="caution">
    <text evidence="3">The sequence shown here is derived from an EMBL/GenBank/DDBJ whole genome shotgun (WGS) entry which is preliminary data.</text>
</comment>
<feature type="domain" description="HTH psq-type" evidence="2">
    <location>
        <begin position="5"/>
        <end position="35"/>
    </location>
</feature>
<evidence type="ECO:0000313" key="3">
    <source>
        <dbReference type="EMBL" id="GFG33926.1"/>
    </source>
</evidence>
<dbReference type="Pfam" id="PF05225">
    <property type="entry name" value="HTH_psq"/>
    <property type="match status" value="1"/>
</dbReference>
<dbReference type="Gene3D" id="1.10.10.60">
    <property type="entry name" value="Homeodomain-like"/>
    <property type="match status" value="1"/>
</dbReference>
<feature type="domain" description="DDE-1" evidence="1">
    <location>
        <begin position="157"/>
        <end position="240"/>
    </location>
</feature>
<evidence type="ECO:0000259" key="1">
    <source>
        <dbReference type="Pfam" id="PF03184"/>
    </source>
</evidence>
<organism evidence="3 4">
    <name type="scientific">Coptotermes formosanus</name>
    <name type="common">Formosan subterranean termite</name>
    <dbReference type="NCBI Taxonomy" id="36987"/>
    <lineage>
        <taxon>Eukaryota</taxon>
        <taxon>Metazoa</taxon>
        <taxon>Ecdysozoa</taxon>
        <taxon>Arthropoda</taxon>
        <taxon>Hexapoda</taxon>
        <taxon>Insecta</taxon>
        <taxon>Pterygota</taxon>
        <taxon>Neoptera</taxon>
        <taxon>Polyneoptera</taxon>
        <taxon>Dictyoptera</taxon>
        <taxon>Blattodea</taxon>
        <taxon>Blattoidea</taxon>
        <taxon>Termitoidae</taxon>
        <taxon>Rhinotermitidae</taxon>
        <taxon>Coptotermes</taxon>
    </lineage>
</organism>
<evidence type="ECO:0000313" key="4">
    <source>
        <dbReference type="Proteomes" id="UP000502823"/>
    </source>
</evidence>
<keyword evidence="4" id="KW-1185">Reference proteome</keyword>
<dbReference type="OrthoDB" id="8191755at2759"/>
<evidence type="ECO:0000259" key="2">
    <source>
        <dbReference type="Pfam" id="PF05225"/>
    </source>
</evidence>
<reference evidence="4" key="1">
    <citation type="submission" date="2020-01" db="EMBL/GenBank/DDBJ databases">
        <title>Draft genome sequence of the Termite Coptotermes fromosanus.</title>
        <authorList>
            <person name="Itakura S."/>
            <person name="Yosikawa Y."/>
            <person name="Umezawa K."/>
        </authorList>
    </citation>
    <scope>NUCLEOTIDE SEQUENCE [LARGE SCALE GENOMIC DNA]</scope>
</reference>